<dbReference type="FunCoup" id="G0MHD8">
    <property type="interactions" value="1"/>
</dbReference>
<dbReference type="InterPro" id="IPR019826">
    <property type="entry name" value="Carboxylesterase_B_AS"/>
</dbReference>
<dbReference type="eggNOG" id="KOG1516">
    <property type="taxonomic scope" value="Eukaryota"/>
</dbReference>
<dbReference type="InParanoid" id="G0MHD8"/>
<name>G0MHD8_CAEBE</name>
<keyword evidence="8" id="KW-1185">Reference proteome</keyword>
<feature type="transmembrane region" description="Helical" evidence="5">
    <location>
        <begin position="546"/>
        <end position="566"/>
    </location>
</feature>
<dbReference type="OMA" id="WFINMTA"/>
<organism evidence="8">
    <name type="scientific">Caenorhabditis brenneri</name>
    <name type="common">Nematode worm</name>
    <dbReference type="NCBI Taxonomy" id="135651"/>
    <lineage>
        <taxon>Eukaryota</taxon>
        <taxon>Metazoa</taxon>
        <taxon>Ecdysozoa</taxon>
        <taxon>Nematoda</taxon>
        <taxon>Chromadorea</taxon>
        <taxon>Rhabditida</taxon>
        <taxon>Rhabditina</taxon>
        <taxon>Rhabditomorpha</taxon>
        <taxon>Rhabditoidea</taxon>
        <taxon>Rhabditidae</taxon>
        <taxon>Peloderinae</taxon>
        <taxon>Caenorhabditis</taxon>
    </lineage>
</organism>
<dbReference type="SUPFAM" id="SSF53474">
    <property type="entry name" value="alpha/beta-Hydrolases"/>
    <property type="match status" value="1"/>
</dbReference>
<feature type="signal peptide" evidence="4">
    <location>
        <begin position="1"/>
        <end position="21"/>
    </location>
</feature>
<dbReference type="PANTHER" id="PTHR45580:SF4">
    <property type="entry name" value="CARBOXYLIC ESTER HYDROLASE"/>
    <property type="match status" value="1"/>
</dbReference>
<accession>G0MHD8</accession>
<evidence type="ECO:0000256" key="1">
    <source>
        <dbReference type="ARBA" id="ARBA00005964"/>
    </source>
</evidence>
<sequence>MINIKLVVSLFYCFSIMLVCSQKIISTSYGDLEGKTINGDQHMFKNIPFAKPPVGKLRFTLPKWPDSWKNVRNAKEYGVACLSNNARSKVFGSPPMSEDCLYLNVFTNEHCLVSKNCSTLIYYHGGGIISGSAIQFNDTFILERYVKNGIVFIIPAYRLGVFGLLFFGDDNLVPHNLAIHDCELALRFIHQEISHFGGHQDDINLIGHSAGGHISMIFGFSRLIDPDRRLIKRVIVLSPPPNYDMPELLIKNCYELAQRIGCYEPNVTSEQEIVDCLRQKNGHDLIAVQRTMEDDLLFFWNFLAGEPFMHLGDSIADFKKNAVKRDMMIGNTENENGRLPYRYKNPAIAGSFMDFENPYEVARHWDEYYDSAPNGTVYESFTQGIFVSVATYAQADVNAGAKVYLFQSNQKPSNHVSDLQYFVGAHSEKYHTSDMDIMDTFYSEMIVNFTKYGEPSPVWEPLDPAKMNYYALEVNTEKGIRPKMEEGFHESDVNFWFINMTAFDREVTRQKQLSNTTILPRYPMYPGPVILPKNNESASFNVSSQWWFYLLIVVVALIIFYLIYVLKRKFLKRPVDETTPLFK</sequence>
<dbReference type="Proteomes" id="UP000008068">
    <property type="component" value="Unassembled WGS sequence"/>
</dbReference>
<protein>
    <recommendedName>
        <fullName evidence="4">Carboxylic ester hydrolase</fullName>
        <ecNumber evidence="4">3.1.1.-</ecNumber>
    </recommendedName>
</protein>
<reference evidence="8" key="1">
    <citation type="submission" date="2011-07" db="EMBL/GenBank/DDBJ databases">
        <authorList>
            <consortium name="Caenorhabditis brenneri Sequencing and Analysis Consortium"/>
            <person name="Wilson R.K."/>
        </authorList>
    </citation>
    <scope>NUCLEOTIDE SEQUENCE [LARGE SCALE GENOMIC DNA]</scope>
    <source>
        <strain evidence="8">PB2801</strain>
    </source>
</reference>
<keyword evidence="2" id="KW-0719">Serine esterase</keyword>
<dbReference type="GO" id="GO:0052689">
    <property type="term" value="F:carboxylic ester hydrolase activity"/>
    <property type="evidence" value="ECO:0007669"/>
    <property type="project" value="UniProtKB-KW"/>
</dbReference>
<dbReference type="Pfam" id="PF00135">
    <property type="entry name" value="COesterase"/>
    <property type="match status" value="1"/>
</dbReference>
<evidence type="ECO:0000313" key="7">
    <source>
        <dbReference type="EMBL" id="EGT58003.1"/>
    </source>
</evidence>
<feature type="chain" id="PRO_5005130691" description="Carboxylic ester hydrolase" evidence="4">
    <location>
        <begin position="22"/>
        <end position="583"/>
    </location>
</feature>
<evidence type="ECO:0000313" key="8">
    <source>
        <dbReference type="Proteomes" id="UP000008068"/>
    </source>
</evidence>
<dbReference type="PROSITE" id="PS00122">
    <property type="entry name" value="CARBOXYLESTERASE_B_1"/>
    <property type="match status" value="1"/>
</dbReference>
<dbReference type="OrthoDB" id="19653at2759"/>
<keyword evidence="5" id="KW-1133">Transmembrane helix</keyword>
<dbReference type="EMBL" id="GL379794">
    <property type="protein sequence ID" value="EGT58003.1"/>
    <property type="molecule type" value="Genomic_DNA"/>
</dbReference>
<dbReference type="GO" id="GO:1904070">
    <property type="term" value="P:ascaroside biosynthetic process"/>
    <property type="evidence" value="ECO:0007669"/>
    <property type="project" value="EnsemblMetazoa"/>
</dbReference>
<dbReference type="InterPro" id="IPR029058">
    <property type="entry name" value="AB_hydrolase_fold"/>
</dbReference>
<evidence type="ECO:0000256" key="4">
    <source>
        <dbReference type="RuleBase" id="RU361235"/>
    </source>
</evidence>
<dbReference type="AlphaFoldDB" id="G0MHD8"/>
<evidence type="ECO:0000256" key="3">
    <source>
        <dbReference type="ARBA" id="ARBA00022801"/>
    </source>
</evidence>
<keyword evidence="3 4" id="KW-0378">Hydrolase</keyword>
<keyword evidence="5" id="KW-0812">Transmembrane</keyword>
<keyword evidence="4" id="KW-0732">Signal</keyword>
<dbReference type="ESTHER" id="caebe-g0mhd8">
    <property type="family name" value="Carb_B_Nematoda"/>
</dbReference>
<gene>
    <name evidence="7" type="ORF">CAEBREN_04569</name>
</gene>
<keyword evidence="5" id="KW-0472">Membrane</keyword>
<proteinExistence type="inferred from homology"/>
<dbReference type="EC" id="3.1.1.-" evidence="4"/>
<dbReference type="Gene3D" id="3.40.50.1820">
    <property type="entry name" value="alpha/beta hydrolase"/>
    <property type="match status" value="1"/>
</dbReference>
<dbReference type="PANTHER" id="PTHR45580">
    <property type="entry name" value="PROTEIN CBG05369"/>
    <property type="match status" value="1"/>
</dbReference>
<evidence type="ECO:0000256" key="5">
    <source>
        <dbReference type="SAM" id="Phobius"/>
    </source>
</evidence>
<evidence type="ECO:0000259" key="6">
    <source>
        <dbReference type="Pfam" id="PF00135"/>
    </source>
</evidence>
<dbReference type="HOGENOM" id="CLU_458737_0_0_1"/>
<evidence type="ECO:0000256" key="2">
    <source>
        <dbReference type="ARBA" id="ARBA00022487"/>
    </source>
</evidence>
<dbReference type="InterPro" id="IPR002018">
    <property type="entry name" value="CarbesteraseB"/>
</dbReference>
<dbReference type="STRING" id="135651.G0MHD8"/>
<feature type="domain" description="Carboxylesterase type B" evidence="6">
    <location>
        <begin position="22"/>
        <end position="496"/>
    </location>
</feature>
<comment type="similarity">
    <text evidence="1 4">Belongs to the type-B carboxylesterase/lipase family.</text>
</comment>